<evidence type="ECO:0000313" key="2">
    <source>
        <dbReference type="EMBL" id="MFD2161089.1"/>
    </source>
</evidence>
<name>A0ABW4ZGE4_9SPHI</name>
<comment type="caution">
    <text evidence="2">The sequence shown here is derived from an EMBL/GenBank/DDBJ whole genome shotgun (WGS) entry which is preliminary data.</text>
</comment>
<dbReference type="Proteomes" id="UP001597387">
    <property type="component" value="Unassembled WGS sequence"/>
</dbReference>
<keyword evidence="3" id="KW-1185">Reference proteome</keyword>
<evidence type="ECO:0000313" key="3">
    <source>
        <dbReference type="Proteomes" id="UP001597387"/>
    </source>
</evidence>
<feature type="compositionally biased region" description="Basic and acidic residues" evidence="1">
    <location>
        <begin position="21"/>
        <end position="33"/>
    </location>
</feature>
<organism evidence="2 3">
    <name type="scientific">Paradesertivirga mongoliensis</name>
    <dbReference type="NCBI Taxonomy" id="2100740"/>
    <lineage>
        <taxon>Bacteria</taxon>
        <taxon>Pseudomonadati</taxon>
        <taxon>Bacteroidota</taxon>
        <taxon>Sphingobacteriia</taxon>
        <taxon>Sphingobacteriales</taxon>
        <taxon>Sphingobacteriaceae</taxon>
        <taxon>Paradesertivirga</taxon>
    </lineage>
</organism>
<feature type="compositionally biased region" description="Low complexity" evidence="1">
    <location>
        <begin position="52"/>
        <end position="65"/>
    </location>
</feature>
<proteinExistence type="predicted"/>
<dbReference type="EMBL" id="JBHUHZ010000001">
    <property type="protein sequence ID" value="MFD2161089.1"/>
    <property type="molecule type" value="Genomic_DNA"/>
</dbReference>
<evidence type="ECO:0000256" key="1">
    <source>
        <dbReference type="SAM" id="MobiDB-lite"/>
    </source>
</evidence>
<feature type="region of interest" description="Disordered" evidence="1">
    <location>
        <begin position="1"/>
        <end position="90"/>
    </location>
</feature>
<protein>
    <submittedName>
        <fullName evidence="2">Uncharacterized protein</fullName>
    </submittedName>
</protein>
<sequence length="90" mass="10301">MSENDKIPSRLTQKESYIGKQHPDNVDEPKDQENNPYPKQEQREGADNEQYIINNANGNGINPNPLESGNEPDWIDGRKQNDDYIEDATD</sequence>
<gene>
    <name evidence="2" type="ORF">ACFSJU_01700</name>
</gene>
<reference evidence="3" key="1">
    <citation type="journal article" date="2019" name="Int. J. Syst. Evol. Microbiol.">
        <title>The Global Catalogue of Microorganisms (GCM) 10K type strain sequencing project: providing services to taxonomists for standard genome sequencing and annotation.</title>
        <authorList>
            <consortium name="The Broad Institute Genomics Platform"/>
            <consortium name="The Broad Institute Genome Sequencing Center for Infectious Disease"/>
            <person name="Wu L."/>
            <person name="Ma J."/>
        </authorList>
    </citation>
    <scope>NUCLEOTIDE SEQUENCE [LARGE SCALE GENOMIC DNA]</scope>
    <source>
        <strain evidence="3">KCTC 42217</strain>
    </source>
</reference>
<accession>A0ABW4ZGE4</accession>
<dbReference type="RefSeq" id="WP_255905518.1">
    <property type="nucleotide sequence ID" value="NZ_JAFMZO010000005.1"/>
</dbReference>